<dbReference type="RefSeq" id="WP_191892622.1">
    <property type="nucleotide sequence ID" value="NZ_CP046441.1"/>
</dbReference>
<evidence type="ECO:0000313" key="3">
    <source>
        <dbReference type="Proteomes" id="UP000423413"/>
    </source>
</evidence>
<accession>A0AAE6UN66</accession>
<protein>
    <submittedName>
        <fullName evidence="2">Uncharacterized protein</fullName>
    </submittedName>
</protein>
<reference evidence="2 3" key="1">
    <citation type="submission" date="2019-11" db="EMBL/GenBank/DDBJ databases">
        <title>Complete genome sequence of Pseudomonas syringae pv. coronafaciens isolate B19001 originated in imported oat cereal.</title>
        <authorList>
            <person name="Kim S.M."/>
            <person name="Lee B.C."/>
            <person name="Seo S.J."/>
            <person name="Lee J.E."/>
            <person name="Choi N.J."/>
            <person name="Park J.H."/>
        </authorList>
    </citation>
    <scope>NUCLEOTIDE SEQUENCE [LARGE SCALE GENOMIC DNA]</scope>
    <source>
        <strain evidence="2 3">B19001</strain>
    </source>
</reference>
<evidence type="ECO:0000256" key="1">
    <source>
        <dbReference type="SAM" id="Coils"/>
    </source>
</evidence>
<dbReference type="Proteomes" id="UP000423413">
    <property type="component" value="Chromosome"/>
</dbReference>
<feature type="coiled-coil region" evidence="1">
    <location>
        <begin position="523"/>
        <end position="579"/>
    </location>
</feature>
<dbReference type="AlphaFoldDB" id="A0AAE6UN66"/>
<keyword evidence="1" id="KW-0175">Coiled coil</keyword>
<proteinExistence type="predicted"/>
<sequence>MAFLDVNKKMLAYLLTNGTHEDELRRFFRDSRAQLILRGARVQNLPRRNSDRIRAICDQLPPKTDETLRDWFIRNLSLSDPMPREDVKTYLQLRFDQSEDIQKADIKLIARSILIYLVDDMEDNELLALLQRPSGTHSITDNVPPIEQIDDMLQPVLDQGPGNDGYTGSTSAVVSYQLTDLLSAIIANDQTAIDEALTPFPFPTRALVDALVGIRCGDMESASKHLEALDEKCLEAEYIKKAMTRATTISGDGSIASGTQLLIPQPIADFPVSDSYDIVGICTNESETGAIFVKPLALRVDDKIYLLTRDDRVKLFPDSGDVMTHRSELRYQPRRRDLLHWRVLENEHATGKTRFRLESELEPLLEVYPVSVPSHDPDEIRERIKIVASTNQLSTNQQTVFALSDGIVLLSPKGVDITRNDAYEVAWQSLSAMDTWLIEGRQYCINPLKNSIFTLDLSTPESYLRHALKALEMEQKSSLSKTQKRELFELFRASLSSENKPRAERIISSVEQVSLKDEDVETILNLLNAKEEVRSRVQEMLDNGYASLKTEFSGLQAEIETLKQRKLHLKHEAREIERGNRESIEATSSLVKNVFSKSIQDGLATLANVEIFKALSGNSFSSGIETPLAILPAVPAIDTWRLNQSLSIPQALERIMMLGLNRRQAIVLVEVCSLSLRSGAIFILSGNRARQYLQLLARIDCQNAGVIDVPMGLSSGKLVREALDALPDVSSVVALNGDLSPVEIYAARIIDMFYEAAFDGNAPPKPFLISCLGSDMCLPLPKLLRHVSVHIDLNQPWDAGVRTLAEIDADSFSLMESLRQKIFEGLANVRPEYRSHVERALVAAISPAERPEDV</sequence>
<evidence type="ECO:0000313" key="2">
    <source>
        <dbReference type="EMBL" id="QGT82211.1"/>
    </source>
</evidence>
<dbReference type="EMBL" id="CP046441">
    <property type="protein sequence ID" value="QGT82211.1"/>
    <property type="molecule type" value="Genomic_DNA"/>
</dbReference>
<organism evidence="2 3">
    <name type="scientific">Pseudomonas coronafaciens pv. coronafaciens</name>
    <dbReference type="NCBI Taxonomy" id="235275"/>
    <lineage>
        <taxon>Bacteria</taxon>
        <taxon>Pseudomonadati</taxon>
        <taxon>Pseudomonadota</taxon>
        <taxon>Gammaproteobacteria</taxon>
        <taxon>Pseudomonadales</taxon>
        <taxon>Pseudomonadaceae</taxon>
        <taxon>Pseudomonas</taxon>
        <taxon>Pseudomonas coronafaciens</taxon>
    </lineage>
</organism>
<name>A0AAE6UN66_9PSED</name>
<gene>
    <name evidence="2" type="ORF">GMO17_14010</name>
</gene>